<evidence type="ECO:0000256" key="1">
    <source>
        <dbReference type="SAM" id="MobiDB-lite"/>
    </source>
</evidence>
<organism evidence="4">
    <name type="scientific">Actinoplanes campanulatus</name>
    <dbReference type="NCBI Taxonomy" id="113559"/>
    <lineage>
        <taxon>Bacteria</taxon>
        <taxon>Bacillati</taxon>
        <taxon>Actinomycetota</taxon>
        <taxon>Actinomycetes</taxon>
        <taxon>Micromonosporales</taxon>
        <taxon>Micromonosporaceae</taxon>
        <taxon>Actinoplanes</taxon>
    </lineage>
</organism>
<feature type="transmembrane region" description="Helical" evidence="2">
    <location>
        <begin position="263"/>
        <end position="282"/>
    </location>
</feature>
<dbReference type="Pfam" id="PF13240">
    <property type="entry name" value="Zn_Ribbon_1"/>
    <property type="match status" value="1"/>
</dbReference>
<comment type="caution">
    <text evidence="4">The sequence shown here is derived from an EMBL/GenBank/DDBJ whole genome shotgun (WGS) entry which is preliminary data.</text>
</comment>
<protein>
    <recommendedName>
        <fullName evidence="3">Zinc-ribbon domain-containing protein</fullName>
    </recommendedName>
</protein>
<accession>A0ABQ3WXY5</accession>
<feature type="transmembrane region" description="Helical" evidence="2">
    <location>
        <begin position="172"/>
        <end position="193"/>
    </location>
</feature>
<dbReference type="InterPro" id="IPR026870">
    <property type="entry name" value="Zinc_ribbon_dom"/>
</dbReference>
<evidence type="ECO:0000259" key="3">
    <source>
        <dbReference type="Pfam" id="PF13240"/>
    </source>
</evidence>
<evidence type="ECO:0000256" key="2">
    <source>
        <dbReference type="SAM" id="Phobius"/>
    </source>
</evidence>
<feature type="domain" description="Zinc-ribbon" evidence="3">
    <location>
        <begin position="67"/>
        <end position="89"/>
    </location>
</feature>
<feature type="transmembrane region" description="Helical" evidence="2">
    <location>
        <begin position="108"/>
        <end position="129"/>
    </location>
</feature>
<sequence>MRVPLRRGYVHEMSTGESGNPPSIDESVVAAYHAGQPISEIADQYQISSDTVQEIVNKATTAPPANFCSACGTALPAAAGFCPQCGNPVAAVPGTTATMARPTVERPVAIWVVLAAGVVAILGSFLPWVVLSAPFIGTISKSGVDGSDGWVSVVLGALITGYAAVRLRPMHLPGAVTVVAGLVAALLFVFGIIKFIDLRLKADEAKSMMRGRDDPFGIGAALSDRVQITPGVGLWLVTAAGLVGATAALLSAIGGRGGSLGKAVGAAALVPVAVGLAATVLMNGDQDPATGPNAVTAASAPNGMVAPAATT</sequence>
<keyword evidence="2" id="KW-0472">Membrane</keyword>
<feature type="transmembrane region" description="Helical" evidence="2">
    <location>
        <begin position="232"/>
        <end position="251"/>
    </location>
</feature>
<keyword evidence="2" id="KW-1133">Transmembrane helix</keyword>
<reference evidence="4" key="1">
    <citation type="submission" date="2021-01" db="EMBL/GenBank/DDBJ databases">
        <title>Whole genome shotgun sequence of Actinoplanes capillaceus NBRC 16408.</title>
        <authorList>
            <person name="Komaki H."/>
            <person name="Tamura T."/>
        </authorList>
    </citation>
    <scope>NUCLEOTIDE SEQUENCE [LARGE SCALE GENOMIC DNA]</scope>
    <source>
        <strain evidence="4">NBRC 16408</strain>
    </source>
</reference>
<gene>
    <name evidence="4" type="ORF">Aca07nite_84140</name>
</gene>
<feature type="transmembrane region" description="Helical" evidence="2">
    <location>
        <begin position="149"/>
        <end position="165"/>
    </location>
</feature>
<name>A0ABQ3WXY5_9ACTN</name>
<proteinExistence type="predicted"/>
<evidence type="ECO:0000313" key="4">
    <source>
        <dbReference type="EMBL" id="GID51139.1"/>
    </source>
</evidence>
<dbReference type="EMBL" id="BOMF01000171">
    <property type="protein sequence ID" value="GID51139.1"/>
    <property type="molecule type" value="Genomic_DNA"/>
</dbReference>
<feature type="region of interest" description="Disordered" evidence="1">
    <location>
        <begin position="1"/>
        <end position="22"/>
    </location>
</feature>
<keyword evidence="2" id="KW-0812">Transmembrane</keyword>